<gene>
    <name evidence="9" type="ORF">AWT59_1010</name>
</gene>
<feature type="transmembrane region" description="Helical" evidence="7">
    <location>
        <begin position="164"/>
        <end position="185"/>
    </location>
</feature>
<protein>
    <submittedName>
        <fullName evidence="9">Polyferredoxin-like protein</fullName>
    </submittedName>
</protein>
<evidence type="ECO:0000256" key="1">
    <source>
        <dbReference type="ARBA" id="ARBA00022448"/>
    </source>
</evidence>
<keyword evidence="5" id="KW-0408">Iron</keyword>
<evidence type="ECO:0000256" key="4">
    <source>
        <dbReference type="ARBA" id="ARBA00022982"/>
    </source>
</evidence>
<dbReference type="EMBL" id="LSLI01000017">
    <property type="protein sequence ID" value="KXS32849.1"/>
    <property type="molecule type" value="Genomic_DNA"/>
</dbReference>
<dbReference type="Pfam" id="PF12801">
    <property type="entry name" value="Fer4_5"/>
    <property type="match status" value="1"/>
</dbReference>
<feature type="transmembrane region" description="Helical" evidence="7">
    <location>
        <begin position="289"/>
        <end position="308"/>
    </location>
</feature>
<comment type="caution">
    <text evidence="9">The sequence shown here is derived from an EMBL/GenBank/DDBJ whole genome shotgun (WGS) entry which is preliminary data.</text>
</comment>
<accession>A0A139BV29</accession>
<evidence type="ECO:0000256" key="3">
    <source>
        <dbReference type="ARBA" id="ARBA00022723"/>
    </source>
</evidence>
<name>A0A139BV29_9PROT</name>
<keyword evidence="7" id="KW-0812">Transmembrane</keyword>
<keyword evidence="4" id="KW-0249">Electron transport</keyword>
<dbReference type="Proteomes" id="UP000070578">
    <property type="component" value="Unassembled WGS sequence"/>
</dbReference>
<sequence length="407" mass="45417">MSPYRWKRRIVQLASLALIGLIPASGLLRIDLASASFFIFNHQILWSSFALVCGLTLVFVTAPILTYMTIGSLWCGWACPQTMLSEWADNLTYKLLGKRASVEVVGDELIVAAAKNKLLNWTMLGASFLAMSLLLALIPMLFFYTPADVWGMLTYSNPEQLSPLIIYLIIAFLIFIDIAFLRYFVCDYVCFYRMGQRVFKTQDALHVSYDASRSSDCTKCNYCATVCITKIQPTRINPYDSCINCGECMDACDRLHDKSGTRGLLSFELSTKSANTTRRQIMGRAMLKNWLAITLFLAGVAMMAWGIVTQPEDLPKVPFAVQQKARDMARACNVQCAQLQSSCKNHSMEGCYRAAACRCECSLRQDPANAAGNEWRQCAAKNLERAQAESAKASNQGNAKFDPKVKQ</sequence>
<keyword evidence="2" id="KW-0004">4Fe-4S</keyword>
<keyword evidence="1" id="KW-0813">Transport</keyword>
<organism evidence="9 10">
    <name type="scientific">Candidatus Gallionella acididurans</name>
    <dbReference type="NCBI Taxonomy" id="1796491"/>
    <lineage>
        <taxon>Bacteria</taxon>
        <taxon>Pseudomonadati</taxon>
        <taxon>Pseudomonadota</taxon>
        <taxon>Betaproteobacteria</taxon>
        <taxon>Nitrosomonadales</taxon>
        <taxon>Gallionellaceae</taxon>
        <taxon>Gallionella</taxon>
    </lineage>
</organism>
<evidence type="ECO:0000259" key="8">
    <source>
        <dbReference type="PROSITE" id="PS51379"/>
    </source>
</evidence>
<feature type="transmembrane region" description="Helical" evidence="7">
    <location>
        <begin position="118"/>
        <end position="144"/>
    </location>
</feature>
<dbReference type="GO" id="GO:0051539">
    <property type="term" value="F:4 iron, 4 sulfur cluster binding"/>
    <property type="evidence" value="ECO:0007669"/>
    <property type="project" value="UniProtKB-KW"/>
</dbReference>
<dbReference type="SUPFAM" id="SSF54862">
    <property type="entry name" value="4Fe-4S ferredoxins"/>
    <property type="match status" value="1"/>
</dbReference>
<dbReference type="AlphaFoldDB" id="A0A139BV29"/>
<evidence type="ECO:0000313" key="9">
    <source>
        <dbReference type="EMBL" id="KXS32849.1"/>
    </source>
</evidence>
<dbReference type="PANTHER" id="PTHR30176:SF3">
    <property type="entry name" value="FERREDOXIN-TYPE PROTEIN NAPH"/>
    <property type="match status" value="1"/>
</dbReference>
<evidence type="ECO:0000313" key="10">
    <source>
        <dbReference type="Proteomes" id="UP000070578"/>
    </source>
</evidence>
<feature type="transmembrane region" description="Helical" evidence="7">
    <location>
        <begin position="45"/>
        <end position="65"/>
    </location>
</feature>
<evidence type="ECO:0000256" key="7">
    <source>
        <dbReference type="SAM" id="Phobius"/>
    </source>
</evidence>
<dbReference type="InterPro" id="IPR017896">
    <property type="entry name" value="4Fe4S_Fe-S-bd"/>
</dbReference>
<proteinExistence type="predicted"/>
<keyword evidence="6" id="KW-0411">Iron-sulfur</keyword>
<dbReference type="GO" id="GO:0046872">
    <property type="term" value="F:metal ion binding"/>
    <property type="evidence" value="ECO:0007669"/>
    <property type="project" value="UniProtKB-KW"/>
</dbReference>
<reference evidence="9 10" key="1">
    <citation type="submission" date="2016-02" db="EMBL/GenBank/DDBJ databases">
        <authorList>
            <person name="Wen L."/>
            <person name="He K."/>
            <person name="Yang H."/>
        </authorList>
    </citation>
    <scope>NUCLEOTIDE SEQUENCE [LARGE SCALE GENOMIC DNA]</scope>
    <source>
        <strain evidence="9">ShG14-8</strain>
    </source>
</reference>
<keyword evidence="3" id="KW-0479">Metal-binding</keyword>
<feature type="domain" description="4Fe-4S ferredoxin-type" evidence="8">
    <location>
        <begin position="232"/>
        <end position="252"/>
    </location>
</feature>
<dbReference type="PANTHER" id="PTHR30176">
    <property type="entry name" value="FERREDOXIN-TYPE PROTEIN NAPH"/>
    <property type="match status" value="1"/>
</dbReference>
<evidence type="ECO:0000256" key="6">
    <source>
        <dbReference type="ARBA" id="ARBA00023014"/>
    </source>
</evidence>
<dbReference type="PROSITE" id="PS51379">
    <property type="entry name" value="4FE4S_FER_2"/>
    <property type="match status" value="1"/>
</dbReference>
<keyword evidence="7" id="KW-0472">Membrane</keyword>
<keyword evidence="7" id="KW-1133">Transmembrane helix</keyword>
<reference evidence="9 10" key="2">
    <citation type="submission" date="2016-03" db="EMBL/GenBank/DDBJ databases">
        <title>New uncultured bacterium of the family Gallionellaceae from acid mine drainage: description and reconstruction of genome based on metagenomic analysis of microbial community.</title>
        <authorList>
            <person name="Kadnikov V."/>
            <person name="Ivasenko D."/>
            <person name="Beletsky A."/>
            <person name="Mardanov A."/>
            <person name="Danilova E."/>
            <person name="Pimenov N."/>
            <person name="Karnachuk O."/>
            <person name="Ravin N."/>
        </authorList>
    </citation>
    <scope>NUCLEOTIDE SEQUENCE [LARGE SCALE GENOMIC DNA]</scope>
    <source>
        <strain evidence="9">ShG14-8</strain>
    </source>
</reference>
<dbReference type="InterPro" id="IPR051684">
    <property type="entry name" value="Electron_Trans/Redox"/>
</dbReference>
<evidence type="ECO:0000256" key="2">
    <source>
        <dbReference type="ARBA" id="ARBA00022485"/>
    </source>
</evidence>
<evidence type="ECO:0000256" key="5">
    <source>
        <dbReference type="ARBA" id="ARBA00023004"/>
    </source>
</evidence>
<dbReference type="Pfam" id="PF13746">
    <property type="entry name" value="Fer4_18"/>
    <property type="match status" value="1"/>
</dbReference>
<dbReference type="GO" id="GO:0005886">
    <property type="term" value="C:plasma membrane"/>
    <property type="evidence" value="ECO:0007669"/>
    <property type="project" value="TreeGrafter"/>
</dbReference>